<dbReference type="Proteomes" id="UP000533269">
    <property type="component" value="Unassembled WGS sequence"/>
</dbReference>
<dbReference type="Pfam" id="PF01569">
    <property type="entry name" value="PAP2"/>
    <property type="match status" value="1"/>
</dbReference>
<evidence type="ECO:0000256" key="3">
    <source>
        <dbReference type="ARBA" id="ARBA00022692"/>
    </source>
</evidence>
<dbReference type="Gene3D" id="1.20.144.10">
    <property type="entry name" value="Phosphatidic acid phosphatase type 2/haloperoxidase"/>
    <property type="match status" value="1"/>
</dbReference>
<evidence type="ECO:0000256" key="6">
    <source>
        <dbReference type="ARBA" id="ARBA00023136"/>
    </source>
</evidence>
<keyword evidence="2" id="KW-1003">Cell membrane</keyword>
<evidence type="ECO:0000256" key="2">
    <source>
        <dbReference type="ARBA" id="ARBA00022475"/>
    </source>
</evidence>
<evidence type="ECO:0000256" key="5">
    <source>
        <dbReference type="ARBA" id="ARBA00022989"/>
    </source>
</evidence>
<reference evidence="8 9" key="1">
    <citation type="submission" date="2020-08" db="EMBL/GenBank/DDBJ databases">
        <title>The Agave Microbiome: Exploring the role of microbial communities in plant adaptations to desert environments.</title>
        <authorList>
            <person name="Partida-Martinez L.P."/>
        </authorList>
    </citation>
    <scope>NUCLEOTIDE SEQUENCE [LARGE SCALE GENOMIC DNA]</scope>
    <source>
        <strain evidence="8 9">AS2.23</strain>
    </source>
</reference>
<dbReference type="InterPro" id="IPR000326">
    <property type="entry name" value="PAP2/HPO"/>
</dbReference>
<dbReference type="SMART" id="SM00014">
    <property type="entry name" value="acidPPc"/>
    <property type="match status" value="1"/>
</dbReference>
<proteinExistence type="predicted"/>
<gene>
    <name evidence="8" type="ORF">FHR75_003054</name>
</gene>
<keyword evidence="3" id="KW-0812">Transmembrane</keyword>
<dbReference type="PANTHER" id="PTHR14969">
    <property type="entry name" value="SPHINGOSINE-1-PHOSPHATE PHOSPHOHYDROLASE"/>
    <property type="match status" value="1"/>
</dbReference>
<dbReference type="EC" id="3.6.1.27" evidence="8"/>
<evidence type="ECO:0000259" key="7">
    <source>
        <dbReference type="SMART" id="SM00014"/>
    </source>
</evidence>
<sequence>MSLFEKIAAVDLRVLRGVQGGVRFPGAVPVATGLSHAGEHAAAWIGTGVAGFALDRRRRREWAVATGAVVAAHGASVVLKRVARRHRPLDHHVQVRVGTPSRWSMPSSHATSTTAAAIAFAPLLPAPARPLVVALPGAMALSRLVLGVHYPTDVTAGALLGAATAVAARRVAGRTS</sequence>
<keyword evidence="6" id="KW-0472">Membrane</keyword>
<dbReference type="GO" id="GO:0050380">
    <property type="term" value="F:undecaprenyl-diphosphatase activity"/>
    <property type="evidence" value="ECO:0007669"/>
    <property type="project" value="UniProtKB-EC"/>
</dbReference>
<dbReference type="PANTHER" id="PTHR14969:SF62">
    <property type="entry name" value="DECAPRENYLPHOSPHORYL-5-PHOSPHORIBOSE PHOSPHATASE RV3807C-RELATED"/>
    <property type="match status" value="1"/>
</dbReference>
<dbReference type="EMBL" id="JACHVY010000003">
    <property type="protein sequence ID" value="MBB2902223.1"/>
    <property type="molecule type" value="Genomic_DNA"/>
</dbReference>
<organism evidence="8 9">
    <name type="scientific">Kineococcus radiotolerans</name>
    <dbReference type="NCBI Taxonomy" id="131568"/>
    <lineage>
        <taxon>Bacteria</taxon>
        <taxon>Bacillati</taxon>
        <taxon>Actinomycetota</taxon>
        <taxon>Actinomycetes</taxon>
        <taxon>Kineosporiales</taxon>
        <taxon>Kineosporiaceae</taxon>
        <taxon>Kineococcus</taxon>
    </lineage>
</organism>
<name>A0A7W4XXR4_KINRA</name>
<comment type="caution">
    <text evidence="8">The sequence shown here is derived from an EMBL/GenBank/DDBJ whole genome shotgun (WGS) entry which is preliminary data.</text>
</comment>
<dbReference type="SUPFAM" id="SSF48317">
    <property type="entry name" value="Acid phosphatase/Vanadium-dependent haloperoxidase"/>
    <property type="match status" value="1"/>
</dbReference>
<dbReference type="RefSeq" id="WP_183392094.1">
    <property type="nucleotide sequence ID" value="NZ_JACHVY010000003.1"/>
</dbReference>
<comment type="subcellular location">
    <subcellularLocation>
        <location evidence="1">Cell membrane</location>
        <topology evidence="1">Multi-pass membrane protein</topology>
    </subcellularLocation>
</comment>
<dbReference type="InterPro" id="IPR036938">
    <property type="entry name" value="PAP2/HPO_sf"/>
</dbReference>
<accession>A0A7W4XXR4</accession>
<protein>
    <submittedName>
        <fullName evidence="8">Undecaprenyl-diphosphatase</fullName>
        <ecNumber evidence="8">3.6.1.27</ecNumber>
    </submittedName>
</protein>
<reference evidence="8 9" key="2">
    <citation type="submission" date="2020-08" db="EMBL/GenBank/DDBJ databases">
        <authorList>
            <person name="Partida-Martinez L."/>
            <person name="Huntemann M."/>
            <person name="Clum A."/>
            <person name="Wang J."/>
            <person name="Palaniappan K."/>
            <person name="Ritter S."/>
            <person name="Chen I.-M."/>
            <person name="Stamatis D."/>
            <person name="Reddy T."/>
            <person name="O'Malley R."/>
            <person name="Daum C."/>
            <person name="Shapiro N."/>
            <person name="Ivanova N."/>
            <person name="Kyrpides N."/>
            <person name="Woyke T."/>
        </authorList>
    </citation>
    <scope>NUCLEOTIDE SEQUENCE [LARGE SCALE GENOMIC DNA]</scope>
    <source>
        <strain evidence="8 9">AS2.23</strain>
    </source>
</reference>
<feature type="domain" description="Phosphatidic acid phosphatase type 2/haloperoxidase" evidence="7">
    <location>
        <begin position="63"/>
        <end position="169"/>
    </location>
</feature>
<dbReference type="GO" id="GO:0005886">
    <property type="term" value="C:plasma membrane"/>
    <property type="evidence" value="ECO:0007669"/>
    <property type="project" value="UniProtKB-SubCell"/>
</dbReference>
<evidence type="ECO:0000256" key="1">
    <source>
        <dbReference type="ARBA" id="ARBA00004651"/>
    </source>
</evidence>
<evidence type="ECO:0000313" key="9">
    <source>
        <dbReference type="Proteomes" id="UP000533269"/>
    </source>
</evidence>
<dbReference type="AlphaFoldDB" id="A0A7W4XXR4"/>
<keyword evidence="5" id="KW-1133">Transmembrane helix</keyword>
<evidence type="ECO:0000313" key="8">
    <source>
        <dbReference type="EMBL" id="MBB2902223.1"/>
    </source>
</evidence>
<keyword evidence="4 8" id="KW-0378">Hydrolase</keyword>
<evidence type="ECO:0000256" key="4">
    <source>
        <dbReference type="ARBA" id="ARBA00022801"/>
    </source>
</evidence>